<dbReference type="Pfam" id="PF01041">
    <property type="entry name" value="DegT_DnrJ_EryC1"/>
    <property type="match status" value="1"/>
</dbReference>
<dbReference type="InterPro" id="IPR015422">
    <property type="entry name" value="PyrdxlP-dep_Trfase_small"/>
</dbReference>
<dbReference type="STRING" id="1798392.A3A79_04875"/>
<feature type="modified residue" description="N6-(pyridoxal phosphate)lysine" evidence="7">
    <location>
        <position position="181"/>
    </location>
</feature>
<name>A0A1F6AID3_9BACT</name>
<gene>
    <name evidence="9" type="ORF">A3A79_04875</name>
</gene>
<keyword evidence="3 9" id="KW-0808">Transferase</keyword>
<comment type="caution">
    <text evidence="9">The sequence shown here is derived from an EMBL/GenBank/DDBJ whole genome shotgun (WGS) entry which is preliminary data.</text>
</comment>
<feature type="active site" description="Proton acceptor" evidence="6">
    <location>
        <position position="181"/>
    </location>
</feature>
<dbReference type="PANTHER" id="PTHR30244">
    <property type="entry name" value="TRANSAMINASE"/>
    <property type="match status" value="1"/>
</dbReference>
<protein>
    <submittedName>
        <fullName evidence="9">Aminotransferase DegT</fullName>
    </submittedName>
</protein>
<accession>A0A1F6AID3</accession>
<proteinExistence type="inferred from homology"/>
<organism evidence="9 10">
    <name type="scientific">Candidatus Gottesmanbacteria bacterium RIFCSPLOWO2_01_FULL_43_11b</name>
    <dbReference type="NCBI Taxonomy" id="1798392"/>
    <lineage>
        <taxon>Bacteria</taxon>
        <taxon>Candidatus Gottesmaniibacteriota</taxon>
    </lineage>
</organism>
<evidence type="ECO:0000256" key="2">
    <source>
        <dbReference type="ARBA" id="ARBA00022576"/>
    </source>
</evidence>
<dbReference type="InterPro" id="IPR015421">
    <property type="entry name" value="PyrdxlP-dep_Trfase_major"/>
</dbReference>
<dbReference type="FunFam" id="3.40.640.10:FF:000090">
    <property type="entry name" value="Pyridoxal phosphate-dependent aminotransferase"/>
    <property type="match status" value="1"/>
</dbReference>
<evidence type="ECO:0000313" key="9">
    <source>
        <dbReference type="EMBL" id="OGG24489.1"/>
    </source>
</evidence>
<evidence type="ECO:0000313" key="10">
    <source>
        <dbReference type="Proteomes" id="UP000178759"/>
    </source>
</evidence>
<comment type="similarity">
    <text evidence="5 8">Belongs to the DegT/DnrJ/EryC1 family.</text>
</comment>
<evidence type="ECO:0000256" key="5">
    <source>
        <dbReference type="ARBA" id="ARBA00037999"/>
    </source>
</evidence>
<evidence type="ECO:0000256" key="6">
    <source>
        <dbReference type="PIRSR" id="PIRSR000390-1"/>
    </source>
</evidence>
<dbReference type="CDD" id="cd00616">
    <property type="entry name" value="AHBA_syn"/>
    <property type="match status" value="1"/>
</dbReference>
<dbReference type="Gene3D" id="3.90.1150.10">
    <property type="entry name" value="Aspartate Aminotransferase, domain 1"/>
    <property type="match status" value="1"/>
</dbReference>
<evidence type="ECO:0000256" key="7">
    <source>
        <dbReference type="PIRSR" id="PIRSR000390-2"/>
    </source>
</evidence>
<dbReference type="EMBL" id="MFJV01000001">
    <property type="protein sequence ID" value="OGG24489.1"/>
    <property type="molecule type" value="Genomic_DNA"/>
</dbReference>
<comment type="cofactor">
    <cofactor evidence="1">
        <name>pyridoxal 5'-phosphate</name>
        <dbReference type="ChEBI" id="CHEBI:597326"/>
    </cofactor>
</comment>
<dbReference type="Proteomes" id="UP000178759">
    <property type="component" value="Unassembled WGS sequence"/>
</dbReference>
<dbReference type="PANTHER" id="PTHR30244:SF34">
    <property type="entry name" value="DTDP-4-AMINO-4,6-DIDEOXYGALACTOSE TRANSAMINASE"/>
    <property type="match status" value="1"/>
</dbReference>
<dbReference type="InterPro" id="IPR000653">
    <property type="entry name" value="DegT/StrS_aminotransferase"/>
</dbReference>
<dbReference type="SUPFAM" id="SSF53383">
    <property type="entry name" value="PLP-dependent transferases"/>
    <property type="match status" value="1"/>
</dbReference>
<dbReference type="GO" id="GO:0000271">
    <property type="term" value="P:polysaccharide biosynthetic process"/>
    <property type="evidence" value="ECO:0007669"/>
    <property type="project" value="TreeGrafter"/>
</dbReference>
<reference evidence="9 10" key="1">
    <citation type="journal article" date="2016" name="Nat. Commun.">
        <title>Thousands of microbial genomes shed light on interconnected biogeochemical processes in an aquifer system.</title>
        <authorList>
            <person name="Anantharaman K."/>
            <person name="Brown C.T."/>
            <person name="Hug L.A."/>
            <person name="Sharon I."/>
            <person name="Castelle C.J."/>
            <person name="Probst A.J."/>
            <person name="Thomas B.C."/>
            <person name="Singh A."/>
            <person name="Wilkins M.J."/>
            <person name="Karaoz U."/>
            <person name="Brodie E.L."/>
            <person name="Williams K.H."/>
            <person name="Hubbard S.S."/>
            <person name="Banfield J.F."/>
        </authorList>
    </citation>
    <scope>NUCLEOTIDE SEQUENCE [LARGE SCALE GENOMIC DNA]</scope>
</reference>
<dbReference type="GO" id="GO:0030170">
    <property type="term" value="F:pyridoxal phosphate binding"/>
    <property type="evidence" value="ECO:0007669"/>
    <property type="project" value="TreeGrafter"/>
</dbReference>
<keyword evidence="2 9" id="KW-0032">Aminotransferase</keyword>
<dbReference type="InterPro" id="IPR015424">
    <property type="entry name" value="PyrdxlP-dep_Trfase"/>
</dbReference>
<sequence length="372" mass="42000">MIPVNQPLIAKNALKYVSDCIKTGWISSAGSYITKFEEAFAKFIGVKYAITTTNGTTALHLALATLGTGPGDEVIVPDHTMFACADAICYTGAKPVVVDVERDTWNIDVKKIERKITKHTKVIIPVHIYGHPVDMDPLISLAKKYKLAVVEDAAEAHGALYKGKMVGSFGKINCFSFYANKIVTTGEGGMVVTDDEKLATRARMLKDLAHSPKRRFLHEEIAFNYRLTNLQAALGLAQLEEVDKFIEKKLWMADLYNRLLSDIEGISLPPKKPWARNVYWMYSILIEPSFGISRDELMDKLKKKGIDTRTFFIPLHCQPALRKYHLGNERFPVSDEISRRGLYLPSGLAITKKQIEMVSYAIHEITRRRHRR</sequence>
<evidence type="ECO:0000256" key="3">
    <source>
        <dbReference type="ARBA" id="ARBA00022679"/>
    </source>
</evidence>
<evidence type="ECO:0000256" key="8">
    <source>
        <dbReference type="RuleBase" id="RU004508"/>
    </source>
</evidence>
<dbReference type="AlphaFoldDB" id="A0A1F6AID3"/>
<evidence type="ECO:0000256" key="4">
    <source>
        <dbReference type="ARBA" id="ARBA00022898"/>
    </source>
</evidence>
<keyword evidence="4 7" id="KW-0663">Pyridoxal phosphate</keyword>
<dbReference type="Gene3D" id="3.40.640.10">
    <property type="entry name" value="Type I PLP-dependent aspartate aminotransferase-like (Major domain)"/>
    <property type="match status" value="1"/>
</dbReference>
<evidence type="ECO:0000256" key="1">
    <source>
        <dbReference type="ARBA" id="ARBA00001933"/>
    </source>
</evidence>
<dbReference type="GO" id="GO:0008483">
    <property type="term" value="F:transaminase activity"/>
    <property type="evidence" value="ECO:0007669"/>
    <property type="project" value="UniProtKB-KW"/>
</dbReference>
<dbReference type="PIRSF" id="PIRSF000390">
    <property type="entry name" value="PLP_StrS"/>
    <property type="match status" value="1"/>
</dbReference>